<accession>A0AAE1DNG2</accession>
<reference evidence="4" key="1">
    <citation type="journal article" date="2023" name="G3 (Bethesda)">
        <title>A reference genome for the long-term kleptoplast-retaining sea slug Elysia crispata morphotype clarki.</title>
        <authorList>
            <person name="Eastman K.E."/>
            <person name="Pendleton A.L."/>
            <person name="Shaikh M.A."/>
            <person name="Suttiyut T."/>
            <person name="Ogas R."/>
            <person name="Tomko P."/>
            <person name="Gavelis G."/>
            <person name="Widhalm J.R."/>
            <person name="Wisecaver J.H."/>
        </authorList>
    </citation>
    <scope>NUCLEOTIDE SEQUENCE</scope>
    <source>
        <strain evidence="4">ECLA1</strain>
    </source>
</reference>
<comment type="caution">
    <text evidence="4">The sequence shown here is derived from an EMBL/GenBank/DDBJ whole genome shotgun (WGS) entry which is preliminary data.</text>
</comment>
<dbReference type="EMBL" id="JAWDGP010003139">
    <property type="protein sequence ID" value="KAK3777059.1"/>
    <property type="molecule type" value="Genomic_DNA"/>
</dbReference>
<sequence>MKRSITWILFTLLCLCLAHLADGRAVDDFAATKRKKVKDFTPSNHKTFYAATVPVGNRTLTCSLETPENLHDFIDIAESEENVNLFEFHIFLHNYTYNPLHNTSGLYFKPWQWYTTRSRHGRTLLMLSFHYDVLSMNILTIGVKQIDVDIYDKPFGCFAQLNSTQRVEFVRMLLLSRNIGASSSFGQSVREEFACNQEISNHSGKGEFVYNCCFKDQDGKVICSTTGDDFWINILYFAITLVKILMFLFCPKFLPNNLYSVAYVASEYVVTLKRELKMKIFVTEQTDANVRFKKRLTLEDISDWWKFRETLETLPYDEIVPIKMTDLRIKVKGKRIIPENDPPTGLIRTIYDNLIRCKVKNLDPFRDCCETSIYSDMEPKFRHKVTWHMFVQVLVKFLLVLLVPIPYYVRLFIYFKFEAEEIEERDAAIRANGLTEKFNIYRTNIIQYFSPMHGVFIATYIFYFLSGLVLGFADQAFREKLKSVARAAIGDMNAVAKTGVLGIIIRVVLYPFKRCGLLGFLVAPFYIPLISPMCAIVFVLYCIPTIYLTLRLPYHTRKLHDHSAAMVEGEHKRKLLRMHKLSKKISRMDKQAHRGGPASQEESCFPDEWGWGGFATLKNWALQLFSSIFCLCILYSIALVFAESTGLFVEVMAFTMMGIIVNAGAVLKYVSMVLLVFVYMNDCYSNVYENYLTFNKTIMDDIIDRTTADIRKIASMPSSQQANTAFQVKCIDEEKASDPSLNFDKKETRWRLGQLLLFLDCYDTPRIPLRLFQRLCQVQVSGAPGPVYTNLLAATGKFMIIVIFLAFVMIVVMAFGNVYQMSSTNTTLATLAGGFVPMLLKNVLNSKGAKLSLKTVSFKGQIDEIIDEYKQFWPVLDLLVERDLPEEEEKKDEDGEGSGEGGEKEQENNKDSNDNSKKDDKDGENKEGKGNGEVVKEKKVNFKEDKDGKDDKDAKDKKGAEGGKDSNGDKDKNTSDHQKGNGDIISGVGVLHATSLEEEGMVDLFIDLSVADTAGWSIYGSSENMQNSDEEDTIMPHYFDPNKVDPPPTIPGRLSVRYQPRQSIIPT</sequence>
<keyword evidence="5" id="KW-1185">Reference proteome</keyword>
<keyword evidence="3" id="KW-0732">Signal</keyword>
<feature type="chain" id="PRO_5042187990" evidence="3">
    <location>
        <begin position="24"/>
        <end position="1067"/>
    </location>
</feature>
<protein>
    <submittedName>
        <fullName evidence="4">Uncharacterized protein</fullName>
    </submittedName>
</protein>
<evidence type="ECO:0000313" key="4">
    <source>
        <dbReference type="EMBL" id="KAK3777059.1"/>
    </source>
</evidence>
<evidence type="ECO:0000256" key="3">
    <source>
        <dbReference type="SAM" id="SignalP"/>
    </source>
</evidence>
<keyword evidence="2" id="KW-0472">Membrane</keyword>
<evidence type="ECO:0000256" key="1">
    <source>
        <dbReference type="SAM" id="MobiDB-lite"/>
    </source>
</evidence>
<feature type="transmembrane region" description="Helical" evidence="2">
    <location>
        <begin position="798"/>
        <end position="819"/>
    </location>
</feature>
<feature type="transmembrane region" description="Helical" evidence="2">
    <location>
        <begin position="452"/>
        <end position="473"/>
    </location>
</feature>
<name>A0AAE1DNG2_9GAST</name>
<feature type="region of interest" description="Disordered" evidence="1">
    <location>
        <begin position="1023"/>
        <end position="1054"/>
    </location>
</feature>
<dbReference type="Proteomes" id="UP001283361">
    <property type="component" value="Unassembled WGS sequence"/>
</dbReference>
<feature type="compositionally biased region" description="Basic and acidic residues" evidence="1">
    <location>
        <begin position="901"/>
        <end position="980"/>
    </location>
</feature>
<feature type="transmembrane region" description="Helical" evidence="2">
    <location>
        <begin position="620"/>
        <end position="642"/>
    </location>
</feature>
<feature type="compositionally biased region" description="Acidic residues" evidence="1">
    <location>
        <begin position="884"/>
        <end position="897"/>
    </location>
</feature>
<feature type="signal peptide" evidence="3">
    <location>
        <begin position="1"/>
        <end position="23"/>
    </location>
</feature>
<evidence type="ECO:0000313" key="5">
    <source>
        <dbReference type="Proteomes" id="UP001283361"/>
    </source>
</evidence>
<feature type="transmembrane region" description="Helical" evidence="2">
    <location>
        <begin position="387"/>
        <end position="409"/>
    </location>
</feature>
<gene>
    <name evidence="4" type="ORF">RRG08_008906</name>
</gene>
<feature type="transmembrane region" description="Helical" evidence="2">
    <location>
        <begin position="494"/>
        <end position="513"/>
    </location>
</feature>
<feature type="transmembrane region" description="Helical" evidence="2">
    <location>
        <begin position="230"/>
        <end position="250"/>
    </location>
</feature>
<organism evidence="4 5">
    <name type="scientific">Elysia crispata</name>
    <name type="common">lettuce slug</name>
    <dbReference type="NCBI Taxonomy" id="231223"/>
    <lineage>
        <taxon>Eukaryota</taxon>
        <taxon>Metazoa</taxon>
        <taxon>Spiralia</taxon>
        <taxon>Lophotrochozoa</taxon>
        <taxon>Mollusca</taxon>
        <taxon>Gastropoda</taxon>
        <taxon>Heterobranchia</taxon>
        <taxon>Euthyneura</taxon>
        <taxon>Panpulmonata</taxon>
        <taxon>Sacoglossa</taxon>
        <taxon>Placobranchoidea</taxon>
        <taxon>Plakobranchidae</taxon>
        <taxon>Elysia</taxon>
    </lineage>
</organism>
<feature type="transmembrane region" description="Helical" evidence="2">
    <location>
        <begin position="654"/>
        <end position="679"/>
    </location>
</feature>
<keyword evidence="2" id="KW-0812">Transmembrane</keyword>
<proteinExistence type="predicted"/>
<dbReference type="AlphaFoldDB" id="A0AAE1DNG2"/>
<feature type="transmembrane region" description="Helical" evidence="2">
    <location>
        <begin position="525"/>
        <end position="550"/>
    </location>
</feature>
<keyword evidence="2" id="KW-1133">Transmembrane helix</keyword>
<evidence type="ECO:0000256" key="2">
    <source>
        <dbReference type="SAM" id="Phobius"/>
    </source>
</evidence>
<feature type="region of interest" description="Disordered" evidence="1">
    <location>
        <begin position="884"/>
        <end position="984"/>
    </location>
</feature>